<proteinExistence type="predicted"/>
<dbReference type="PROSITE" id="PS50030">
    <property type="entry name" value="UBA"/>
    <property type="match status" value="1"/>
</dbReference>
<dbReference type="InterPro" id="IPR015940">
    <property type="entry name" value="UBA"/>
</dbReference>
<evidence type="ECO:0000313" key="2">
    <source>
        <dbReference type="EMBL" id="ETK90144.1"/>
    </source>
</evidence>
<dbReference type="Proteomes" id="UP000053236">
    <property type="component" value="Unassembled WGS sequence"/>
</dbReference>
<gene>
    <name evidence="2" type="ORF">L915_06021</name>
</gene>
<evidence type="ECO:0000259" key="1">
    <source>
        <dbReference type="PROSITE" id="PS50030"/>
    </source>
</evidence>
<dbReference type="InterPro" id="IPR009060">
    <property type="entry name" value="UBA-like_sf"/>
</dbReference>
<reference evidence="2" key="1">
    <citation type="submission" date="2013-11" db="EMBL/GenBank/DDBJ databases">
        <title>The Genome Sequence of Phytophthora parasitica CJ02B3.</title>
        <authorList>
            <consortium name="The Broad Institute Genomics Platform"/>
            <person name="Russ C."/>
            <person name="Tyler B."/>
            <person name="Panabieres F."/>
            <person name="Shan W."/>
            <person name="Tripathy S."/>
            <person name="Grunwald N."/>
            <person name="Machado M."/>
            <person name="Johnson C.S."/>
            <person name="Arredondo F."/>
            <person name="Hong C."/>
            <person name="Coffey M."/>
            <person name="Young S.K."/>
            <person name="Zeng Q."/>
            <person name="Gargeya S."/>
            <person name="Fitzgerald M."/>
            <person name="Abouelleil A."/>
            <person name="Alvarado L."/>
            <person name="Chapman S.B."/>
            <person name="Gainer-Dewar J."/>
            <person name="Goldberg J."/>
            <person name="Griggs A."/>
            <person name="Gujja S."/>
            <person name="Hansen M."/>
            <person name="Howarth C."/>
            <person name="Imamovic A."/>
            <person name="Ireland A."/>
            <person name="Larimer J."/>
            <person name="McCowan C."/>
            <person name="Murphy C."/>
            <person name="Pearson M."/>
            <person name="Poon T.W."/>
            <person name="Priest M."/>
            <person name="Roberts A."/>
            <person name="Saif S."/>
            <person name="Shea T."/>
            <person name="Sykes S."/>
            <person name="Wortman J."/>
            <person name="Nusbaum C."/>
            <person name="Birren B."/>
        </authorList>
    </citation>
    <scope>NUCLEOTIDE SEQUENCE [LARGE SCALE GENOMIC DNA]</scope>
    <source>
        <strain evidence="2">CJ02B3</strain>
    </source>
</reference>
<dbReference type="SUPFAM" id="SSF46934">
    <property type="entry name" value="UBA-like"/>
    <property type="match status" value="1"/>
</dbReference>
<dbReference type="EMBL" id="KI685576">
    <property type="protein sequence ID" value="ETK90144.1"/>
    <property type="molecule type" value="Genomic_DNA"/>
</dbReference>
<dbReference type="Gene3D" id="1.10.8.10">
    <property type="entry name" value="DNA helicase RuvA subunit, C-terminal domain"/>
    <property type="match status" value="1"/>
</dbReference>
<dbReference type="Pfam" id="PF00627">
    <property type="entry name" value="UBA"/>
    <property type="match status" value="1"/>
</dbReference>
<organism evidence="2">
    <name type="scientific">Phytophthora nicotianae</name>
    <name type="common">Potato buckeye rot agent</name>
    <name type="synonym">Phytophthora parasitica</name>
    <dbReference type="NCBI Taxonomy" id="4792"/>
    <lineage>
        <taxon>Eukaryota</taxon>
        <taxon>Sar</taxon>
        <taxon>Stramenopiles</taxon>
        <taxon>Oomycota</taxon>
        <taxon>Peronosporomycetes</taxon>
        <taxon>Peronosporales</taxon>
        <taxon>Peronosporaceae</taxon>
        <taxon>Phytophthora</taxon>
    </lineage>
</organism>
<name>W2H4P4_PHYNI</name>
<feature type="domain" description="UBA" evidence="1">
    <location>
        <begin position="30"/>
        <end position="70"/>
    </location>
</feature>
<dbReference type="SMART" id="SM00165">
    <property type="entry name" value="UBA"/>
    <property type="match status" value="1"/>
</dbReference>
<sequence>MLQQHTLGSSKESTEILERDVKQLSLVIRFRKSKRVQQLLDMGFSRELADEALLKNKGDVQAAANYCFEATSG</sequence>
<dbReference type="VEuPathDB" id="FungiDB:PPTG_18621"/>
<protein>
    <recommendedName>
        <fullName evidence="1">UBA domain-containing protein</fullName>
    </recommendedName>
</protein>
<dbReference type="AlphaFoldDB" id="W2H4P4"/>
<accession>W2H4P4</accession>